<dbReference type="EMBL" id="FOMR01000001">
    <property type="protein sequence ID" value="SFD42645.1"/>
    <property type="molecule type" value="Genomic_DNA"/>
</dbReference>
<accession>A0A1I1S824</accession>
<evidence type="ECO:0000313" key="1">
    <source>
        <dbReference type="EMBL" id="SFD42645.1"/>
    </source>
</evidence>
<keyword evidence="2" id="KW-1185">Reference proteome</keyword>
<dbReference type="STRING" id="640948.SAMN05216238_101287"/>
<protein>
    <submittedName>
        <fullName evidence="1">Uncharacterized protein</fullName>
    </submittedName>
</protein>
<dbReference type="AlphaFoldDB" id="A0A1I1S824"/>
<reference evidence="2" key="1">
    <citation type="submission" date="2016-10" db="EMBL/GenBank/DDBJ databases">
        <authorList>
            <person name="Varghese N."/>
            <person name="Submissions S."/>
        </authorList>
    </citation>
    <scope>NUCLEOTIDE SEQUENCE [LARGE SCALE GENOMIC DNA]</scope>
    <source>
        <strain evidence="2">DSM 22530</strain>
    </source>
</reference>
<name>A0A1I1S824_9BACI</name>
<sequence>MRIRMILGLGTGKKISAGFFHCIVGEIFAGHNGSSFICRMDLIYDFFEYITLEMYNRVRNLSGMANNFVWFIAK</sequence>
<gene>
    <name evidence="1" type="ORF">SAMN05216238_101287</name>
</gene>
<proteinExistence type="predicted"/>
<organism evidence="1 2">
    <name type="scientific">Lentibacillus persicus</name>
    <dbReference type="NCBI Taxonomy" id="640948"/>
    <lineage>
        <taxon>Bacteria</taxon>
        <taxon>Bacillati</taxon>
        <taxon>Bacillota</taxon>
        <taxon>Bacilli</taxon>
        <taxon>Bacillales</taxon>
        <taxon>Bacillaceae</taxon>
        <taxon>Lentibacillus</taxon>
    </lineage>
</organism>
<evidence type="ECO:0000313" key="2">
    <source>
        <dbReference type="Proteomes" id="UP000199474"/>
    </source>
</evidence>
<dbReference type="Proteomes" id="UP000199474">
    <property type="component" value="Unassembled WGS sequence"/>
</dbReference>